<sequence>MRKIVGTFGEWRLSMDKEDIKKNPDKPQIRFYDDGELIGIFDLKTLNILYDNEMSIYDIKFAKKTIGRNQDNYLETWQDYVSGVAHA</sequence>
<evidence type="ECO:0000313" key="1">
    <source>
        <dbReference type="EMBL" id="GFH40853.1"/>
    </source>
</evidence>
<dbReference type="RefSeq" id="WP_172356763.1">
    <property type="nucleotide sequence ID" value="NZ_BLLH01000006.1"/>
</dbReference>
<gene>
    <name evidence="1" type="ORF">Hs20B_12510</name>
</gene>
<proteinExistence type="predicted"/>
<keyword evidence="2" id="KW-1185">Reference proteome</keyword>
<name>A0A6A0B861_9LACT</name>
<dbReference type="Proteomes" id="UP000475928">
    <property type="component" value="Unassembled WGS sequence"/>
</dbReference>
<organism evidence="1 2">
    <name type="scientific">Pseudolactococcus insecticola</name>
    <dbReference type="NCBI Taxonomy" id="2709158"/>
    <lineage>
        <taxon>Bacteria</taxon>
        <taxon>Bacillati</taxon>
        <taxon>Bacillota</taxon>
        <taxon>Bacilli</taxon>
        <taxon>Lactobacillales</taxon>
        <taxon>Streptococcaceae</taxon>
        <taxon>Pseudolactococcus</taxon>
    </lineage>
</organism>
<accession>A0A6A0B861</accession>
<comment type="caution">
    <text evidence="1">The sequence shown here is derived from an EMBL/GenBank/DDBJ whole genome shotgun (WGS) entry which is preliminary data.</text>
</comment>
<protein>
    <submittedName>
        <fullName evidence="1">Uncharacterized protein</fullName>
    </submittedName>
</protein>
<reference evidence="1 2" key="1">
    <citation type="submission" date="2020-02" db="EMBL/GenBank/DDBJ databases">
        <title>Draft genome sequence of Lactococcus sp. Hs20B0-1.</title>
        <authorList>
            <person name="Noda S."/>
            <person name="Yuki M."/>
            <person name="Ohkuma M."/>
        </authorList>
    </citation>
    <scope>NUCLEOTIDE SEQUENCE [LARGE SCALE GENOMIC DNA]</scope>
    <source>
        <strain evidence="1 2">Hs20B0-1</strain>
    </source>
</reference>
<evidence type="ECO:0000313" key="2">
    <source>
        <dbReference type="Proteomes" id="UP000475928"/>
    </source>
</evidence>
<dbReference type="AlphaFoldDB" id="A0A6A0B861"/>
<dbReference type="EMBL" id="BLLH01000006">
    <property type="protein sequence ID" value="GFH40853.1"/>
    <property type="molecule type" value="Genomic_DNA"/>
</dbReference>